<dbReference type="Pfam" id="PF00227">
    <property type="entry name" value="Proteasome"/>
    <property type="match status" value="1"/>
</dbReference>
<dbReference type="Proteomes" id="UP000095751">
    <property type="component" value="Unassembled WGS sequence"/>
</dbReference>
<dbReference type="GO" id="GO:0051603">
    <property type="term" value="P:proteolysis involved in protein catabolic process"/>
    <property type="evidence" value="ECO:0007669"/>
    <property type="project" value="InterPro"/>
</dbReference>
<name>A0A1E7FB63_9STRA</name>
<dbReference type="AlphaFoldDB" id="A0A1E7FB63"/>
<dbReference type="PANTHER" id="PTHR11599">
    <property type="entry name" value="PROTEASOME SUBUNIT ALPHA/BETA"/>
    <property type="match status" value="1"/>
</dbReference>
<dbReference type="GO" id="GO:0016787">
    <property type="term" value="F:hydrolase activity"/>
    <property type="evidence" value="ECO:0007669"/>
    <property type="project" value="UniProtKB-KW"/>
</dbReference>
<dbReference type="InterPro" id="IPR001353">
    <property type="entry name" value="Proteasome_sua/b"/>
</dbReference>
<evidence type="ECO:0000256" key="1">
    <source>
        <dbReference type="ARBA" id="ARBA00022942"/>
    </source>
</evidence>
<dbReference type="InterPro" id="IPR029055">
    <property type="entry name" value="Ntn_hydrolases_N"/>
</dbReference>
<keyword evidence="2" id="KW-0378">Hydrolase</keyword>
<feature type="non-terminal residue" evidence="2">
    <location>
        <position position="1"/>
    </location>
</feature>
<accession>A0A1E7FB63</accession>
<keyword evidence="1" id="KW-0647">Proteasome</keyword>
<dbReference type="InterPro" id="IPR050115">
    <property type="entry name" value="Proteasome_alpha"/>
</dbReference>
<sequence length="141" mass="15302">RHSYSLTTFNTDGKLEQVERALVASSMGTPIIGIIKGDTILLSSPQILPSPLMNDDGTSRFTVVSPQIVVGHSGISADGRVLVESAQRLAIEHAYTFDEPISIRLFLEEISLLFQEYTMKPGARPFGCTLLVGFLPPLTPS</sequence>
<evidence type="ECO:0000313" key="2">
    <source>
        <dbReference type="EMBL" id="OEU15399.1"/>
    </source>
</evidence>
<evidence type="ECO:0000313" key="3">
    <source>
        <dbReference type="Proteomes" id="UP000095751"/>
    </source>
</evidence>
<proteinExistence type="predicted"/>
<protein>
    <submittedName>
        <fullName evidence="2">N-terminal nucleophile aminohydrolase</fullName>
    </submittedName>
</protein>
<reference evidence="2 3" key="1">
    <citation type="submission" date="2016-09" db="EMBL/GenBank/DDBJ databases">
        <title>Extensive genetic diversity and differential bi-allelic expression allows diatom success in the polar Southern Ocean.</title>
        <authorList>
            <consortium name="DOE Joint Genome Institute"/>
            <person name="Mock T."/>
            <person name="Otillar R.P."/>
            <person name="Strauss J."/>
            <person name="Dupont C."/>
            <person name="Frickenhaus S."/>
            <person name="Maumus F."/>
            <person name="Mcmullan M."/>
            <person name="Sanges R."/>
            <person name="Schmutz J."/>
            <person name="Toseland A."/>
            <person name="Valas R."/>
            <person name="Veluchamy A."/>
            <person name="Ward B.J."/>
            <person name="Allen A."/>
            <person name="Barry K."/>
            <person name="Falciatore A."/>
            <person name="Ferrante M."/>
            <person name="Fortunato A.E."/>
            <person name="Gloeckner G."/>
            <person name="Gruber A."/>
            <person name="Hipkin R."/>
            <person name="Janech M."/>
            <person name="Kroth P."/>
            <person name="Leese F."/>
            <person name="Lindquist E."/>
            <person name="Lyon B.R."/>
            <person name="Martin J."/>
            <person name="Mayer C."/>
            <person name="Parker M."/>
            <person name="Quesneville H."/>
            <person name="Raymond J."/>
            <person name="Uhlig C."/>
            <person name="Valentin K.U."/>
            <person name="Worden A.Z."/>
            <person name="Armbrust E.V."/>
            <person name="Bowler C."/>
            <person name="Green B."/>
            <person name="Moulton V."/>
            <person name="Van Oosterhout C."/>
            <person name="Grigoriev I."/>
        </authorList>
    </citation>
    <scope>NUCLEOTIDE SEQUENCE [LARGE SCALE GENOMIC DNA]</scope>
    <source>
        <strain evidence="2 3">CCMP1102</strain>
    </source>
</reference>
<organism evidence="2 3">
    <name type="scientific">Fragilariopsis cylindrus CCMP1102</name>
    <dbReference type="NCBI Taxonomy" id="635003"/>
    <lineage>
        <taxon>Eukaryota</taxon>
        <taxon>Sar</taxon>
        <taxon>Stramenopiles</taxon>
        <taxon>Ochrophyta</taxon>
        <taxon>Bacillariophyta</taxon>
        <taxon>Bacillariophyceae</taxon>
        <taxon>Bacillariophycidae</taxon>
        <taxon>Bacillariales</taxon>
        <taxon>Bacillariaceae</taxon>
        <taxon>Fragilariopsis</taxon>
    </lineage>
</organism>
<dbReference type="Gene3D" id="3.60.20.10">
    <property type="entry name" value="Glutamine Phosphoribosylpyrophosphate, subunit 1, domain 1"/>
    <property type="match status" value="1"/>
</dbReference>
<dbReference type="SUPFAM" id="SSF56235">
    <property type="entry name" value="N-terminal nucleophile aminohydrolases (Ntn hydrolases)"/>
    <property type="match status" value="1"/>
</dbReference>
<keyword evidence="3" id="KW-1185">Reference proteome</keyword>
<dbReference type="GO" id="GO:0005839">
    <property type="term" value="C:proteasome core complex"/>
    <property type="evidence" value="ECO:0007669"/>
    <property type="project" value="InterPro"/>
</dbReference>
<gene>
    <name evidence="2" type="ORF">FRACYDRAFT_165861</name>
</gene>
<dbReference type="KEGG" id="fcy:FRACYDRAFT_165861"/>
<dbReference type="EMBL" id="KV784359">
    <property type="protein sequence ID" value="OEU15399.1"/>
    <property type="molecule type" value="Genomic_DNA"/>
</dbReference>
<dbReference type="InParanoid" id="A0A1E7FB63"/>
<dbReference type="OrthoDB" id="431557at2759"/>
<feature type="non-terminal residue" evidence="2">
    <location>
        <position position="141"/>
    </location>
</feature>